<dbReference type="RefSeq" id="WP_228316671.1">
    <property type="nucleotide sequence ID" value="NZ_JAFFQI010000198.1"/>
</dbReference>
<gene>
    <name evidence="1" type="ORF">JWH11_16625</name>
</gene>
<organism evidence="1 2">
    <name type="scientific">Xanthomonas melonis</name>
    <dbReference type="NCBI Taxonomy" id="56456"/>
    <lineage>
        <taxon>Bacteria</taxon>
        <taxon>Pseudomonadati</taxon>
        <taxon>Pseudomonadota</taxon>
        <taxon>Gammaproteobacteria</taxon>
        <taxon>Lysobacterales</taxon>
        <taxon>Lysobacteraceae</taxon>
        <taxon>Xanthomonas</taxon>
    </lineage>
</organism>
<protein>
    <submittedName>
        <fullName evidence="1">Uncharacterized protein</fullName>
    </submittedName>
</protein>
<reference evidence="1" key="1">
    <citation type="submission" date="2021-02" db="EMBL/GenBank/DDBJ databases">
        <title>Copper resistance gene diversity in local Xanthomonas species at agrochemical polluted sites in Trinidad, Trinidad and Tobago.</title>
        <authorList>
            <person name="Ramnarine S.D.B.J."/>
            <person name="Ramsubhag A."/>
            <person name="Jayaraman J."/>
        </authorList>
    </citation>
    <scope>NUCLEOTIDE SEQUENCE</scope>
    <source>
        <strain evidence="1">CaNP6A</strain>
    </source>
</reference>
<proteinExistence type="predicted"/>
<accession>A0ABS8NY51</accession>
<keyword evidence="2" id="KW-1185">Reference proteome</keyword>
<name>A0ABS8NY51_9XANT</name>
<sequence length="165" mass="18305">MFTKFGGWIGKNQKSFYEDAGSPGVCYGDAAHCPSAANSTTRGACRSEGFDISGTWDVPIRIPGLSLTGNYNRSWSECNERAEEISCPPKVHSKYSPAILVGERWGLTHITGANSSWFQNGRCEAGYKKVWMGGPNFRCEYNGAPYDKTGYLPEFRYRGCQYTPI</sequence>
<evidence type="ECO:0000313" key="2">
    <source>
        <dbReference type="Proteomes" id="UP001430396"/>
    </source>
</evidence>
<dbReference type="EMBL" id="JAFFQI010000198">
    <property type="protein sequence ID" value="MCD0268019.1"/>
    <property type="molecule type" value="Genomic_DNA"/>
</dbReference>
<evidence type="ECO:0000313" key="1">
    <source>
        <dbReference type="EMBL" id="MCD0268019.1"/>
    </source>
</evidence>
<dbReference type="Proteomes" id="UP001430396">
    <property type="component" value="Unassembled WGS sequence"/>
</dbReference>
<comment type="caution">
    <text evidence="1">The sequence shown here is derived from an EMBL/GenBank/DDBJ whole genome shotgun (WGS) entry which is preliminary data.</text>
</comment>